<dbReference type="Proteomes" id="UP000054770">
    <property type="component" value="Unassembled WGS sequence"/>
</dbReference>
<keyword evidence="3" id="KW-1185">Reference proteome</keyword>
<proteinExistence type="predicted"/>
<feature type="region of interest" description="Disordered" evidence="1">
    <location>
        <begin position="17"/>
        <end position="38"/>
    </location>
</feature>
<evidence type="ECO:0000256" key="1">
    <source>
        <dbReference type="SAM" id="MobiDB-lite"/>
    </source>
</evidence>
<protein>
    <submittedName>
        <fullName evidence="2">Uncharacterized protein</fullName>
    </submittedName>
</protein>
<gene>
    <name evidence="2" type="ORF">AWB68_05517</name>
</gene>
<evidence type="ECO:0000313" key="3">
    <source>
        <dbReference type="Proteomes" id="UP000054770"/>
    </source>
</evidence>
<evidence type="ECO:0000313" key="2">
    <source>
        <dbReference type="EMBL" id="SAL78900.1"/>
    </source>
</evidence>
<reference evidence="2" key="1">
    <citation type="submission" date="2016-01" db="EMBL/GenBank/DDBJ databases">
        <authorList>
            <person name="Peeters C."/>
        </authorList>
    </citation>
    <scope>NUCLEOTIDE SEQUENCE [LARGE SCALE GENOMIC DNA]</scope>
    <source>
        <strain evidence="2">LMG 22940</strain>
    </source>
</reference>
<sequence length="85" mass="9021">MGNESIGTRIKIAELALQPTNGGSKRHNAESSKPTAGVRRQLASLPAHKIEAAKMRLGRMLERGSVLGLAAMAAACKYRSLTDTC</sequence>
<dbReference type="AlphaFoldDB" id="A0A158KEC1"/>
<dbReference type="EMBL" id="FCON02000081">
    <property type="protein sequence ID" value="SAL78900.1"/>
    <property type="molecule type" value="Genomic_DNA"/>
</dbReference>
<accession>A0A158KEC1</accession>
<organism evidence="2 3">
    <name type="scientific">Caballeronia choica</name>
    <dbReference type="NCBI Taxonomy" id="326476"/>
    <lineage>
        <taxon>Bacteria</taxon>
        <taxon>Pseudomonadati</taxon>
        <taxon>Pseudomonadota</taxon>
        <taxon>Betaproteobacteria</taxon>
        <taxon>Burkholderiales</taxon>
        <taxon>Burkholderiaceae</taxon>
        <taxon>Caballeronia</taxon>
    </lineage>
</organism>
<comment type="caution">
    <text evidence="2">The sequence shown here is derived from an EMBL/GenBank/DDBJ whole genome shotgun (WGS) entry which is preliminary data.</text>
</comment>
<name>A0A158KEC1_9BURK</name>